<evidence type="ECO:0000256" key="1">
    <source>
        <dbReference type="SAM" id="Phobius"/>
    </source>
</evidence>
<dbReference type="OrthoDB" id="192262at2759"/>
<dbReference type="EMBL" id="VRMN01000002">
    <property type="protein sequence ID" value="KAA8497078.1"/>
    <property type="molecule type" value="Genomic_DNA"/>
</dbReference>
<keyword evidence="1" id="KW-1133">Transmembrane helix</keyword>
<keyword evidence="3" id="KW-1185">Reference proteome</keyword>
<sequence length="100" mass="11249">MASHVERRGDHADRRTGVQYLMLAIVVDFIGMLTPGVTDLAWAPVSALLIRWLFPDVPFAPLIGLVEELLLMTDIIPTATLAYFYNLSIVQRQRQRPTQG</sequence>
<dbReference type="Proteomes" id="UP000324585">
    <property type="component" value="Unassembled WGS sequence"/>
</dbReference>
<accession>A0A5J4Z177</accession>
<evidence type="ECO:0000313" key="3">
    <source>
        <dbReference type="Proteomes" id="UP000324585"/>
    </source>
</evidence>
<protein>
    <submittedName>
        <fullName evidence="2">Uncharacterized protein</fullName>
    </submittedName>
</protein>
<keyword evidence="1" id="KW-0472">Membrane</keyword>
<organism evidence="2 3">
    <name type="scientific">Porphyridium purpureum</name>
    <name type="common">Red alga</name>
    <name type="synonym">Porphyridium cruentum</name>
    <dbReference type="NCBI Taxonomy" id="35688"/>
    <lineage>
        <taxon>Eukaryota</taxon>
        <taxon>Rhodophyta</taxon>
        <taxon>Bangiophyceae</taxon>
        <taxon>Porphyridiales</taxon>
        <taxon>Porphyridiaceae</taxon>
        <taxon>Porphyridium</taxon>
    </lineage>
</organism>
<feature type="transmembrane region" description="Helical" evidence="1">
    <location>
        <begin position="62"/>
        <end position="85"/>
    </location>
</feature>
<name>A0A5J4Z177_PORPP</name>
<gene>
    <name evidence="2" type="ORF">FVE85_0807</name>
</gene>
<keyword evidence="1" id="KW-0812">Transmembrane</keyword>
<dbReference type="AlphaFoldDB" id="A0A5J4Z177"/>
<proteinExistence type="predicted"/>
<feature type="transmembrane region" description="Helical" evidence="1">
    <location>
        <begin position="20"/>
        <end position="42"/>
    </location>
</feature>
<reference evidence="3" key="1">
    <citation type="journal article" date="2019" name="Nat. Commun.">
        <title>Expansion of phycobilisome linker gene families in mesophilic red algae.</title>
        <authorList>
            <person name="Lee J."/>
            <person name="Kim D."/>
            <person name="Bhattacharya D."/>
            <person name="Yoon H.S."/>
        </authorList>
    </citation>
    <scope>NUCLEOTIDE SEQUENCE [LARGE SCALE GENOMIC DNA]</scope>
    <source>
        <strain evidence="3">CCMP 1328</strain>
    </source>
</reference>
<comment type="caution">
    <text evidence="2">The sequence shown here is derived from an EMBL/GenBank/DDBJ whole genome shotgun (WGS) entry which is preliminary data.</text>
</comment>
<evidence type="ECO:0000313" key="2">
    <source>
        <dbReference type="EMBL" id="KAA8497078.1"/>
    </source>
</evidence>